<dbReference type="SUPFAM" id="SSF46785">
    <property type="entry name" value="Winged helix' DNA-binding domain"/>
    <property type="match status" value="1"/>
</dbReference>
<dbReference type="PANTHER" id="PTHR38600:SF2">
    <property type="entry name" value="SLL0088 PROTEIN"/>
    <property type="match status" value="1"/>
</dbReference>
<accession>A0ABW3YAB8</accession>
<dbReference type="EMBL" id="JBHTMP010000006">
    <property type="protein sequence ID" value="MFD1320546.1"/>
    <property type="molecule type" value="Genomic_DNA"/>
</dbReference>
<dbReference type="PANTHER" id="PTHR38600">
    <property type="entry name" value="TRANSCRIPTIONAL REGULATORY PROTEIN"/>
    <property type="match status" value="1"/>
</dbReference>
<dbReference type="Gene3D" id="1.10.10.10">
    <property type="entry name" value="Winged helix-like DNA-binding domain superfamily/Winged helix DNA-binding domain"/>
    <property type="match status" value="1"/>
</dbReference>
<feature type="region of interest" description="Disordered" evidence="1">
    <location>
        <begin position="180"/>
        <end position="211"/>
    </location>
</feature>
<keyword evidence="3" id="KW-1185">Reference proteome</keyword>
<name>A0ABW3YAB8_9ACTN</name>
<feature type="compositionally biased region" description="Basic and acidic residues" evidence="1">
    <location>
        <begin position="196"/>
        <end position="211"/>
    </location>
</feature>
<dbReference type="Proteomes" id="UP001597260">
    <property type="component" value="Unassembled WGS sequence"/>
</dbReference>
<dbReference type="Pfam" id="PF12840">
    <property type="entry name" value="HTH_20"/>
    <property type="match status" value="1"/>
</dbReference>
<dbReference type="InterPro" id="IPR011991">
    <property type="entry name" value="ArsR-like_HTH"/>
</dbReference>
<dbReference type="CDD" id="cd00090">
    <property type="entry name" value="HTH_ARSR"/>
    <property type="match status" value="1"/>
</dbReference>
<comment type="caution">
    <text evidence="2">The sequence shown here is derived from an EMBL/GenBank/DDBJ whole genome shotgun (WGS) entry which is preliminary data.</text>
</comment>
<dbReference type="InterPro" id="IPR036390">
    <property type="entry name" value="WH_DNA-bd_sf"/>
</dbReference>
<dbReference type="InterPro" id="IPR036388">
    <property type="entry name" value="WH-like_DNA-bd_sf"/>
</dbReference>
<proteinExistence type="predicted"/>
<feature type="compositionally biased region" description="Polar residues" evidence="1">
    <location>
        <begin position="185"/>
        <end position="194"/>
    </location>
</feature>
<organism evidence="2 3">
    <name type="scientific">Micromonospora sonneratiae</name>
    <dbReference type="NCBI Taxonomy" id="1184706"/>
    <lineage>
        <taxon>Bacteria</taxon>
        <taxon>Bacillati</taxon>
        <taxon>Actinomycetota</taxon>
        <taxon>Actinomycetes</taxon>
        <taxon>Micromonosporales</taxon>
        <taxon>Micromonosporaceae</taxon>
        <taxon>Micromonospora</taxon>
    </lineage>
</organism>
<protein>
    <submittedName>
        <fullName evidence="2">ArsR/SmtB family transcription factor</fullName>
    </submittedName>
</protein>
<gene>
    <name evidence="2" type="ORF">ACFQ4H_05500</name>
</gene>
<evidence type="ECO:0000313" key="2">
    <source>
        <dbReference type="EMBL" id="MFD1320546.1"/>
    </source>
</evidence>
<evidence type="ECO:0000256" key="1">
    <source>
        <dbReference type="SAM" id="MobiDB-lite"/>
    </source>
</evidence>
<evidence type="ECO:0000313" key="3">
    <source>
        <dbReference type="Proteomes" id="UP001597260"/>
    </source>
</evidence>
<dbReference type="RefSeq" id="WP_377567654.1">
    <property type="nucleotide sequence ID" value="NZ_JBHTMP010000006.1"/>
</dbReference>
<sequence>MGNGLEVLRDSDLRGTLSPLRQRLLAELDEPASATSLAARLGESRQRINYHLRELEKSGLVELVEVRQRRGRTERLMRATARTVVVAPAIVGELPGQGQDRFAVDTLLSTAARTFTEVAEMRDQAATVDRRLVTFTIEAEVGFNQPAEIEQFASQLAERVAELAASYDSPDSRRRYRVVIGGYPSRSTGHSQAPDQAEHGTDHDTDQSLQA</sequence>
<reference evidence="3" key="1">
    <citation type="journal article" date="2019" name="Int. J. Syst. Evol. Microbiol.">
        <title>The Global Catalogue of Microorganisms (GCM) 10K type strain sequencing project: providing services to taxonomists for standard genome sequencing and annotation.</title>
        <authorList>
            <consortium name="The Broad Institute Genomics Platform"/>
            <consortium name="The Broad Institute Genome Sequencing Center for Infectious Disease"/>
            <person name="Wu L."/>
            <person name="Ma J."/>
        </authorList>
    </citation>
    <scope>NUCLEOTIDE SEQUENCE [LARGE SCALE GENOMIC DNA]</scope>
    <source>
        <strain evidence="3">JCM 31037</strain>
    </source>
</reference>